<evidence type="ECO:0000313" key="3">
    <source>
        <dbReference type="Proteomes" id="UP001331691"/>
    </source>
</evidence>
<keyword evidence="1" id="KW-0812">Transmembrane</keyword>
<name>A0AB35X7L0_9ENTR</name>
<keyword evidence="1" id="KW-0472">Membrane</keyword>
<dbReference type="Proteomes" id="UP001331691">
    <property type="component" value="Unassembled WGS sequence"/>
</dbReference>
<accession>A0AB35X7L0</accession>
<feature type="transmembrane region" description="Helical" evidence="1">
    <location>
        <begin position="7"/>
        <end position="31"/>
    </location>
</feature>
<feature type="transmembrane region" description="Helical" evidence="1">
    <location>
        <begin position="37"/>
        <end position="63"/>
    </location>
</feature>
<comment type="caution">
    <text evidence="2">The sequence shown here is derived from an EMBL/GenBank/DDBJ whole genome shotgun (WGS) entry which is preliminary data.</text>
</comment>
<sequence length="116" mass="12466">MNSVARIINGFCSVIGVFLGLLGFLLSGLMASFVPEVAVFAALTTLLPFIIIILSLIGLYGVIKNNIKIQIAFDICLLPAWYVGTVIGGLCLLFFYVSNKKQHATQAQSVTGDNQI</sequence>
<evidence type="ECO:0000313" key="2">
    <source>
        <dbReference type="EMBL" id="MEE9652782.1"/>
    </source>
</evidence>
<dbReference type="AlphaFoldDB" id="A0AB35X7L0"/>
<gene>
    <name evidence="2" type="ORF">V4836_01120</name>
</gene>
<dbReference type="EMBL" id="JAZKKV010000001">
    <property type="protein sequence ID" value="MEE9652782.1"/>
    <property type="molecule type" value="Genomic_DNA"/>
</dbReference>
<proteinExistence type="predicted"/>
<dbReference type="RefSeq" id="WP_331387550.1">
    <property type="nucleotide sequence ID" value="NZ_JAZKKV010000001.1"/>
</dbReference>
<organism evidence="2 3">
    <name type="scientific">Kluyvera ascorbata</name>
    <dbReference type="NCBI Taxonomy" id="51288"/>
    <lineage>
        <taxon>Bacteria</taxon>
        <taxon>Pseudomonadati</taxon>
        <taxon>Pseudomonadota</taxon>
        <taxon>Gammaproteobacteria</taxon>
        <taxon>Enterobacterales</taxon>
        <taxon>Enterobacteriaceae</taxon>
        <taxon>Kluyvera</taxon>
    </lineage>
</organism>
<evidence type="ECO:0000256" key="1">
    <source>
        <dbReference type="SAM" id="Phobius"/>
    </source>
</evidence>
<keyword evidence="1" id="KW-1133">Transmembrane helix</keyword>
<feature type="transmembrane region" description="Helical" evidence="1">
    <location>
        <begin position="75"/>
        <end position="97"/>
    </location>
</feature>
<reference evidence="2 3" key="1">
    <citation type="submission" date="2023-10" db="EMBL/GenBank/DDBJ databases">
        <title>Wastewater isolates of ESBL- and carbapenemase-producing Gram-negative bacteria from New Zealand.</title>
        <authorList>
            <person name="Straub C."/>
            <person name="Weaver L."/>
            <person name="Cornelius A."/>
            <person name="Mcgill E."/>
            <person name="Dyet K."/>
            <person name="White L."/>
            <person name="Pattis I."/>
        </authorList>
    </citation>
    <scope>NUCLEOTIDE SEQUENCE [LARGE SCALE GENOMIC DNA]</scope>
    <source>
        <strain evidence="2 3">ESBL09</strain>
    </source>
</reference>
<keyword evidence="3" id="KW-1185">Reference proteome</keyword>
<protein>
    <submittedName>
        <fullName evidence="2">Uncharacterized protein</fullName>
    </submittedName>
</protein>